<evidence type="ECO:0000256" key="3">
    <source>
        <dbReference type="ARBA" id="ARBA00022801"/>
    </source>
</evidence>
<name>A0A3A8QUZ3_9BACT</name>
<dbReference type="OrthoDB" id="5470925at2"/>
<evidence type="ECO:0000256" key="5">
    <source>
        <dbReference type="ARBA" id="ARBA00023049"/>
    </source>
</evidence>
<evidence type="ECO:0000259" key="6">
    <source>
        <dbReference type="Pfam" id="PF14464"/>
    </source>
</evidence>
<keyword evidence="8" id="KW-1185">Reference proteome</keyword>
<evidence type="ECO:0000313" key="7">
    <source>
        <dbReference type="EMBL" id="RKH72576.1"/>
    </source>
</evidence>
<dbReference type="GO" id="GO:0008237">
    <property type="term" value="F:metallopeptidase activity"/>
    <property type="evidence" value="ECO:0007669"/>
    <property type="project" value="UniProtKB-KW"/>
</dbReference>
<dbReference type="Pfam" id="PF14464">
    <property type="entry name" value="Prok-JAB"/>
    <property type="match status" value="1"/>
</dbReference>
<comment type="caution">
    <text evidence="7">The sequence shown here is derived from an EMBL/GenBank/DDBJ whole genome shotgun (WGS) entry which is preliminary data.</text>
</comment>
<evidence type="ECO:0000256" key="4">
    <source>
        <dbReference type="ARBA" id="ARBA00022833"/>
    </source>
</evidence>
<keyword evidence="4" id="KW-0862">Zinc</keyword>
<dbReference type="Gene3D" id="3.40.140.10">
    <property type="entry name" value="Cytidine Deaminase, domain 2"/>
    <property type="match status" value="1"/>
</dbReference>
<keyword evidence="5" id="KW-0482">Metalloprotease</keyword>
<sequence length="163" mass="18474">MEALLFRRGGGGVLKVPPEVLSQLNPFRQLEPFQTEAGGVILGRRLQGCDDIVIDEVTTPMKGDSRARLRFHRAPSRHQSVIDARWVESQGTCLYLGEWHTHPEPSPTPSSVDLEGWGRRLREDRFEGSSLFFLIVGMEQIVIWEGFRQPRHVVPLQRMTSGS</sequence>
<evidence type="ECO:0000313" key="8">
    <source>
        <dbReference type="Proteomes" id="UP000267003"/>
    </source>
</evidence>
<dbReference type="RefSeq" id="WP_120554296.1">
    <property type="nucleotide sequence ID" value="NZ_RAWK01000022.1"/>
</dbReference>
<dbReference type="InterPro" id="IPR028090">
    <property type="entry name" value="JAB_dom_prok"/>
</dbReference>
<proteinExistence type="predicted"/>
<dbReference type="Proteomes" id="UP000267003">
    <property type="component" value="Unassembled WGS sequence"/>
</dbReference>
<reference evidence="8" key="1">
    <citation type="submission" date="2018-09" db="EMBL/GenBank/DDBJ databases">
        <authorList>
            <person name="Livingstone P.G."/>
            <person name="Whitworth D.E."/>
        </authorList>
    </citation>
    <scope>NUCLEOTIDE SEQUENCE [LARGE SCALE GENOMIC DNA]</scope>
    <source>
        <strain evidence="8">AB050A</strain>
    </source>
</reference>
<evidence type="ECO:0000256" key="2">
    <source>
        <dbReference type="ARBA" id="ARBA00022723"/>
    </source>
</evidence>
<dbReference type="GO" id="GO:0006508">
    <property type="term" value="P:proteolysis"/>
    <property type="evidence" value="ECO:0007669"/>
    <property type="project" value="UniProtKB-KW"/>
</dbReference>
<organism evidence="7 8">
    <name type="scientific">Corallococcus aberystwythensis</name>
    <dbReference type="NCBI Taxonomy" id="2316722"/>
    <lineage>
        <taxon>Bacteria</taxon>
        <taxon>Pseudomonadati</taxon>
        <taxon>Myxococcota</taxon>
        <taxon>Myxococcia</taxon>
        <taxon>Myxococcales</taxon>
        <taxon>Cystobacterineae</taxon>
        <taxon>Myxococcaceae</taxon>
        <taxon>Corallococcus</taxon>
    </lineage>
</organism>
<keyword evidence="2" id="KW-0479">Metal-binding</keyword>
<gene>
    <name evidence="7" type="ORF">D7W81_05680</name>
</gene>
<dbReference type="EMBL" id="RAWK01000022">
    <property type="protein sequence ID" value="RKH72576.1"/>
    <property type="molecule type" value="Genomic_DNA"/>
</dbReference>
<protein>
    <recommendedName>
        <fullName evidence="6">JAB domain-containing protein</fullName>
    </recommendedName>
</protein>
<evidence type="ECO:0000256" key="1">
    <source>
        <dbReference type="ARBA" id="ARBA00022670"/>
    </source>
</evidence>
<keyword evidence="3" id="KW-0378">Hydrolase</keyword>
<dbReference type="AlphaFoldDB" id="A0A3A8QUZ3"/>
<dbReference type="GO" id="GO:0046872">
    <property type="term" value="F:metal ion binding"/>
    <property type="evidence" value="ECO:0007669"/>
    <property type="project" value="UniProtKB-KW"/>
</dbReference>
<feature type="domain" description="JAB" evidence="6">
    <location>
        <begin position="33"/>
        <end position="130"/>
    </location>
</feature>
<accession>A0A3A8QUZ3</accession>
<dbReference type="SUPFAM" id="SSF102712">
    <property type="entry name" value="JAB1/MPN domain"/>
    <property type="match status" value="1"/>
</dbReference>
<keyword evidence="1" id="KW-0645">Protease</keyword>